<sequence>MTVESILKHKGGDVFTVGPEDSLEATASLLHSRKIGAVIVKAADGGVVGVLSERDIVRGIAQGGATCLARPVKDFMTGKVVSCRLHDTVIEVMALMTDRRIRHLPVIEGGKLVGMISIGDVVKRRIDEALMEADELRRYIATG</sequence>
<dbReference type="AlphaFoldDB" id="A0A317DUS2"/>
<comment type="caution">
    <text evidence="4">The sequence shown here is derived from an EMBL/GenBank/DDBJ whole genome shotgun (WGS) entry which is preliminary data.</text>
</comment>
<accession>A0A317DUS2</accession>
<dbReference type="Gene3D" id="3.10.580.10">
    <property type="entry name" value="CBS-domain"/>
    <property type="match status" value="1"/>
</dbReference>
<dbReference type="InterPro" id="IPR044725">
    <property type="entry name" value="CBSX3_CBS_dom"/>
</dbReference>
<feature type="domain" description="CBS" evidence="3">
    <location>
        <begin position="6"/>
        <end position="66"/>
    </location>
</feature>
<dbReference type="InterPro" id="IPR051257">
    <property type="entry name" value="Diverse_CBS-Domain"/>
</dbReference>
<dbReference type="OrthoDB" id="9807125at2"/>
<evidence type="ECO:0000259" key="3">
    <source>
        <dbReference type="PROSITE" id="PS51371"/>
    </source>
</evidence>
<dbReference type="Proteomes" id="UP000245461">
    <property type="component" value="Unassembled WGS sequence"/>
</dbReference>
<dbReference type="PROSITE" id="PS51371">
    <property type="entry name" value="CBS"/>
    <property type="match status" value="2"/>
</dbReference>
<proteinExistence type="predicted"/>
<dbReference type="InterPro" id="IPR046342">
    <property type="entry name" value="CBS_dom_sf"/>
</dbReference>
<dbReference type="SUPFAM" id="SSF54631">
    <property type="entry name" value="CBS-domain pair"/>
    <property type="match status" value="1"/>
</dbReference>
<keyword evidence="5" id="KW-1185">Reference proteome</keyword>
<gene>
    <name evidence="4" type="ORF">DKG74_21005</name>
</gene>
<reference evidence="4 5" key="1">
    <citation type="submission" date="2018-05" db="EMBL/GenBank/DDBJ databases">
        <title>Zavarzinia sp. HR-AS.</title>
        <authorList>
            <person name="Lee Y."/>
            <person name="Jeon C.O."/>
        </authorList>
    </citation>
    <scope>NUCLEOTIDE SEQUENCE [LARGE SCALE GENOMIC DNA]</scope>
    <source>
        <strain evidence="4 5">HR-AS</strain>
    </source>
</reference>
<protein>
    <submittedName>
        <fullName evidence="4">Inosine-5-monophosphate dehydrogenase</fullName>
    </submittedName>
</protein>
<dbReference type="PANTHER" id="PTHR43080">
    <property type="entry name" value="CBS DOMAIN-CONTAINING PROTEIN CBSX3, MITOCHONDRIAL"/>
    <property type="match status" value="1"/>
</dbReference>
<evidence type="ECO:0000313" key="5">
    <source>
        <dbReference type="Proteomes" id="UP000245461"/>
    </source>
</evidence>
<dbReference type="PANTHER" id="PTHR43080:SF2">
    <property type="entry name" value="CBS DOMAIN-CONTAINING PROTEIN"/>
    <property type="match status" value="1"/>
</dbReference>
<dbReference type="RefSeq" id="WP_109908142.1">
    <property type="nucleotide sequence ID" value="NZ_QGLE01000023.1"/>
</dbReference>
<evidence type="ECO:0000313" key="4">
    <source>
        <dbReference type="EMBL" id="PWR17596.1"/>
    </source>
</evidence>
<dbReference type="InterPro" id="IPR000644">
    <property type="entry name" value="CBS_dom"/>
</dbReference>
<evidence type="ECO:0000256" key="1">
    <source>
        <dbReference type="ARBA" id="ARBA00023122"/>
    </source>
</evidence>
<dbReference type="Pfam" id="PF00571">
    <property type="entry name" value="CBS"/>
    <property type="match status" value="2"/>
</dbReference>
<dbReference type="EMBL" id="QGLE01000023">
    <property type="protein sequence ID" value="PWR17596.1"/>
    <property type="molecule type" value="Genomic_DNA"/>
</dbReference>
<feature type="domain" description="CBS" evidence="3">
    <location>
        <begin position="76"/>
        <end position="135"/>
    </location>
</feature>
<dbReference type="SMART" id="SM00116">
    <property type="entry name" value="CBS"/>
    <property type="match status" value="2"/>
</dbReference>
<organism evidence="4 5">
    <name type="scientific">Zavarzinia aquatilis</name>
    <dbReference type="NCBI Taxonomy" id="2211142"/>
    <lineage>
        <taxon>Bacteria</taxon>
        <taxon>Pseudomonadati</taxon>
        <taxon>Pseudomonadota</taxon>
        <taxon>Alphaproteobacteria</taxon>
        <taxon>Rhodospirillales</taxon>
        <taxon>Zavarziniaceae</taxon>
        <taxon>Zavarzinia</taxon>
    </lineage>
</organism>
<dbReference type="CDD" id="cd04623">
    <property type="entry name" value="CBS_pair_bac_euk"/>
    <property type="match status" value="1"/>
</dbReference>
<keyword evidence="1 2" id="KW-0129">CBS domain</keyword>
<evidence type="ECO:0000256" key="2">
    <source>
        <dbReference type="PROSITE-ProRule" id="PRU00703"/>
    </source>
</evidence>
<name>A0A317DUS2_9PROT</name>